<keyword evidence="4" id="KW-1185">Reference proteome</keyword>
<keyword evidence="1" id="KW-0812">Transmembrane</keyword>
<dbReference type="EMBL" id="CP060780">
    <property type="protein sequence ID" value="QNP42986.1"/>
    <property type="molecule type" value="Genomic_DNA"/>
</dbReference>
<dbReference type="RefSeq" id="WP_187714417.1">
    <property type="nucleotide sequence ID" value="NZ_BAABJC010000001.1"/>
</dbReference>
<reference evidence="3 4" key="1">
    <citation type="submission" date="2020-08" db="EMBL/GenBank/DDBJ databases">
        <title>Genome sequence of Sphingomonas daechungensis KACC 18115T.</title>
        <authorList>
            <person name="Hyun D.-W."/>
            <person name="Bae J.-W."/>
        </authorList>
    </citation>
    <scope>NUCLEOTIDE SEQUENCE [LARGE SCALE GENOMIC DNA]</scope>
    <source>
        <strain evidence="3 4">KACC 18115</strain>
    </source>
</reference>
<dbReference type="SUPFAM" id="SSF141371">
    <property type="entry name" value="PilZ domain-like"/>
    <property type="match status" value="1"/>
</dbReference>
<dbReference type="Proteomes" id="UP000516134">
    <property type="component" value="Chromosome"/>
</dbReference>
<dbReference type="Pfam" id="PF07238">
    <property type="entry name" value="PilZ"/>
    <property type="match status" value="1"/>
</dbReference>
<organism evidence="3 4">
    <name type="scientific">Sphingomonas daechungensis</name>
    <dbReference type="NCBI Taxonomy" id="1176646"/>
    <lineage>
        <taxon>Bacteria</taxon>
        <taxon>Pseudomonadati</taxon>
        <taxon>Pseudomonadota</taxon>
        <taxon>Alphaproteobacteria</taxon>
        <taxon>Sphingomonadales</taxon>
        <taxon>Sphingomonadaceae</taxon>
        <taxon>Sphingomonas</taxon>
    </lineage>
</organism>
<accession>A0ABX6SZK9</accession>
<name>A0ABX6SZK9_9SPHN</name>
<evidence type="ECO:0000256" key="1">
    <source>
        <dbReference type="SAM" id="Phobius"/>
    </source>
</evidence>
<evidence type="ECO:0000313" key="4">
    <source>
        <dbReference type="Proteomes" id="UP000516134"/>
    </source>
</evidence>
<protein>
    <submittedName>
        <fullName evidence="3">PilZ domain-containing protein</fullName>
    </submittedName>
</protein>
<sequence>MTIQARLETLKTTSRRTSPRRKLSLSASLPSSGMPVVIHDISTTGVLLQTAAKLEPFDDFEIDLPAIGATSAFVVWNSGEYFGCEFANPVSRAAVSAALLRSPIVKPDTAVAVEEESEVDDPPDDRFALGTRLRAILGISIALWAVILWLVGVL</sequence>
<keyword evidence="1" id="KW-0472">Membrane</keyword>
<gene>
    <name evidence="3" type="ORF">H9L15_13475</name>
</gene>
<keyword evidence="1" id="KW-1133">Transmembrane helix</keyword>
<feature type="transmembrane region" description="Helical" evidence="1">
    <location>
        <begin position="135"/>
        <end position="152"/>
    </location>
</feature>
<evidence type="ECO:0000313" key="3">
    <source>
        <dbReference type="EMBL" id="QNP42986.1"/>
    </source>
</evidence>
<evidence type="ECO:0000259" key="2">
    <source>
        <dbReference type="Pfam" id="PF07238"/>
    </source>
</evidence>
<proteinExistence type="predicted"/>
<dbReference type="InterPro" id="IPR009875">
    <property type="entry name" value="PilZ_domain"/>
</dbReference>
<feature type="domain" description="PilZ" evidence="2">
    <location>
        <begin position="15"/>
        <end position="94"/>
    </location>
</feature>